<gene>
    <name evidence="12" type="ORF">LAQU0_S14e02784g</name>
</gene>
<keyword evidence="6" id="KW-1133">Transmembrane helix</keyword>
<dbReference type="EMBL" id="LN890536">
    <property type="protein sequence ID" value="CUS24215.1"/>
    <property type="molecule type" value="Genomic_DNA"/>
</dbReference>
<comment type="subcellular location">
    <subcellularLocation>
        <location evidence="1">Mitochondrion membrane</location>
        <topology evidence="1">Multi-pass membrane protein</topology>
    </subcellularLocation>
</comment>
<dbReference type="InterPro" id="IPR049563">
    <property type="entry name" value="TXTP-like"/>
</dbReference>
<keyword evidence="7" id="KW-0496">Mitochondrion</keyword>
<dbReference type="PROSITE" id="PS50920">
    <property type="entry name" value="SOLCAR"/>
    <property type="match status" value="2"/>
</dbReference>
<name>A0A0P1KW43_9SACH</name>
<protein>
    <submittedName>
        <fullName evidence="12">LAQU0S14e02784g1_1</fullName>
    </submittedName>
</protein>
<evidence type="ECO:0000256" key="1">
    <source>
        <dbReference type="ARBA" id="ARBA00004225"/>
    </source>
</evidence>
<evidence type="ECO:0000256" key="6">
    <source>
        <dbReference type="ARBA" id="ARBA00022989"/>
    </source>
</evidence>
<evidence type="ECO:0000256" key="9">
    <source>
        <dbReference type="PROSITE-ProRule" id="PRU00282"/>
    </source>
</evidence>
<feature type="repeat" description="Solcar" evidence="9">
    <location>
        <begin position="246"/>
        <end position="332"/>
    </location>
</feature>
<evidence type="ECO:0000313" key="12">
    <source>
        <dbReference type="EMBL" id="CUS24215.1"/>
    </source>
</evidence>
<evidence type="ECO:0000256" key="11">
    <source>
        <dbReference type="SAM" id="MobiDB-lite"/>
    </source>
</evidence>
<reference evidence="13" key="1">
    <citation type="submission" date="2015-10" db="EMBL/GenBank/DDBJ databases">
        <authorList>
            <person name="Devillers H."/>
        </authorList>
    </citation>
    <scope>NUCLEOTIDE SEQUENCE [LARGE SCALE GENOMIC DNA]</scope>
</reference>
<sequence length="345" mass="38368">MNSIVAGSAAAVFQTTVSYPFEFLKTGLQLHRTLPNMAPFNMMHQVKVYFAGCSALNVGTLLKTATRFTTFDSACQLLRDPELPQGATISGPRLLAAGMITGFMESLLIIPFENIKTTMIENALALSEKSDSGSSRSEVKSSHNPQALKGSRTVPYAHTSMTGQSRPTFHARKEPALHPRQKWAIYYDEHPSRQFLTTIQEMFRTRGLRGFVQGTAPTIIRQTSNSAIRFTSYTSLKQLVAPDGLVNEYYAFTLGFISSCAVVAVTQPIDVVKTRMQSKYTWVNYKSSLNCAYRIFVEEGFTKFWKGWAPRLMKVGLSGGVSFGVYQYVDNLMRAYSGPKELGHN</sequence>
<evidence type="ECO:0000256" key="4">
    <source>
        <dbReference type="ARBA" id="ARBA00022692"/>
    </source>
</evidence>
<dbReference type="GO" id="GO:0031966">
    <property type="term" value="C:mitochondrial membrane"/>
    <property type="evidence" value="ECO:0007669"/>
    <property type="project" value="UniProtKB-SubCell"/>
</dbReference>
<evidence type="ECO:0000256" key="2">
    <source>
        <dbReference type="ARBA" id="ARBA00006375"/>
    </source>
</evidence>
<proteinExistence type="inferred from homology"/>
<keyword evidence="4 9" id="KW-0812">Transmembrane</keyword>
<evidence type="ECO:0000313" key="13">
    <source>
        <dbReference type="Proteomes" id="UP000236544"/>
    </source>
</evidence>
<keyword evidence="8 9" id="KW-0472">Membrane</keyword>
<keyword evidence="3 10" id="KW-0813">Transport</keyword>
<organism evidence="12 13">
    <name type="scientific">Lachancea quebecensis</name>
    <dbReference type="NCBI Taxonomy" id="1654605"/>
    <lineage>
        <taxon>Eukaryota</taxon>
        <taxon>Fungi</taxon>
        <taxon>Dikarya</taxon>
        <taxon>Ascomycota</taxon>
        <taxon>Saccharomycotina</taxon>
        <taxon>Saccharomycetes</taxon>
        <taxon>Saccharomycetales</taxon>
        <taxon>Saccharomycetaceae</taxon>
        <taxon>Lachancea</taxon>
    </lineage>
</organism>
<evidence type="ECO:0000256" key="10">
    <source>
        <dbReference type="RuleBase" id="RU000488"/>
    </source>
</evidence>
<dbReference type="Pfam" id="PF00153">
    <property type="entry name" value="Mito_carr"/>
    <property type="match status" value="3"/>
</dbReference>
<dbReference type="PANTHER" id="PTHR45788:SF5">
    <property type="entry name" value="AFR253WP"/>
    <property type="match status" value="1"/>
</dbReference>
<dbReference type="InterPro" id="IPR023395">
    <property type="entry name" value="MCP_dom_sf"/>
</dbReference>
<evidence type="ECO:0000256" key="7">
    <source>
        <dbReference type="ARBA" id="ARBA00023128"/>
    </source>
</evidence>
<evidence type="ECO:0000256" key="5">
    <source>
        <dbReference type="ARBA" id="ARBA00022737"/>
    </source>
</evidence>
<dbReference type="AlphaFoldDB" id="A0A0P1KW43"/>
<dbReference type="GO" id="GO:0071913">
    <property type="term" value="F:citrate secondary active transmembrane transporter activity"/>
    <property type="evidence" value="ECO:0007669"/>
    <property type="project" value="TreeGrafter"/>
</dbReference>
<dbReference type="Proteomes" id="UP000236544">
    <property type="component" value="Unassembled WGS sequence"/>
</dbReference>
<dbReference type="OrthoDB" id="44467at2759"/>
<comment type="similarity">
    <text evidence="2 10">Belongs to the mitochondrial carrier (TC 2.A.29) family.</text>
</comment>
<dbReference type="PANTHER" id="PTHR45788">
    <property type="entry name" value="SUCCINATE/FUMARATE MITOCHONDRIAL TRANSPORTER-RELATED"/>
    <property type="match status" value="1"/>
</dbReference>
<accession>A0A0P1KW43</accession>
<evidence type="ECO:0000256" key="3">
    <source>
        <dbReference type="ARBA" id="ARBA00022448"/>
    </source>
</evidence>
<dbReference type="InterPro" id="IPR018108">
    <property type="entry name" value="MCP_transmembrane"/>
</dbReference>
<keyword evidence="5" id="KW-0677">Repeat</keyword>
<dbReference type="SUPFAM" id="SSF103506">
    <property type="entry name" value="Mitochondrial carrier"/>
    <property type="match status" value="1"/>
</dbReference>
<dbReference type="GO" id="GO:0006843">
    <property type="term" value="P:mitochondrial citrate transmembrane transport"/>
    <property type="evidence" value="ECO:0007669"/>
    <property type="project" value="TreeGrafter"/>
</dbReference>
<evidence type="ECO:0000256" key="8">
    <source>
        <dbReference type="ARBA" id="ARBA00023136"/>
    </source>
</evidence>
<keyword evidence="13" id="KW-1185">Reference proteome</keyword>
<dbReference type="Gene3D" id="1.50.40.10">
    <property type="entry name" value="Mitochondrial carrier domain"/>
    <property type="match status" value="1"/>
</dbReference>
<feature type="repeat" description="Solcar" evidence="9">
    <location>
        <begin position="145"/>
        <end position="239"/>
    </location>
</feature>
<feature type="region of interest" description="Disordered" evidence="11">
    <location>
        <begin position="130"/>
        <end position="167"/>
    </location>
</feature>